<keyword evidence="3" id="KW-1185">Reference proteome</keyword>
<name>A0ABP4LUJ3_9ACTN</name>
<protein>
    <submittedName>
        <fullName evidence="2">Uncharacterized protein</fullName>
    </submittedName>
</protein>
<feature type="region of interest" description="Disordered" evidence="1">
    <location>
        <begin position="151"/>
        <end position="175"/>
    </location>
</feature>
<evidence type="ECO:0000313" key="3">
    <source>
        <dbReference type="Proteomes" id="UP001501470"/>
    </source>
</evidence>
<comment type="caution">
    <text evidence="2">The sequence shown here is derived from an EMBL/GenBank/DDBJ whole genome shotgun (WGS) entry which is preliminary data.</text>
</comment>
<evidence type="ECO:0000313" key="2">
    <source>
        <dbReference type="EMBL" id="GAA1531914.1"/>
    </source>
</evidence>
<feature type="compositionally biased region" description="Basic and acidic residues" evidence="1">
    <location>
        <begin position="152"/>
        <end position="169"/>
    </location>
</feature>
<organism evidence="2 3">
    <name type="scientific">Dactylosporangium maewongense</name>
    <dbReference type="NCBI Taxonomy" id="634393"/>
    <lineage>
        <taxon>Bacteria</taxon>
        <taxon>Bacillati</taxon>
        <taxon>Actinomycetota</taxon>
        <taxon>Actinomycetes</taxon>
        <taxon>Micromonosporales</taxon>
        <taxon>Micromonosporaceae</taxon>
        <taxon>Dactylosporangium</taxon>
    </lineage>
</organism>
<gene>
    <name evidence="2" type="ORF">GCM10009827_057090</name>
</gene>
<accession>A0ABP4LUJ3</accession>
<sequence length="1172" mass="128273">MPKEFPADRKQAQAELEEALDFHHHLSALGDHPVLLRGLGLVLDLTIRPDFVPETNDTDPPTLLRLRVERPSDFPPRNDDPNADTWNVDVTPWTGCRLTNIDGQAFFSAADRAARQDFAHGFVHLDPDRYAPVAVDVDGLALKALNMAATLEHQDQEERRPVEEPERDGVPSARTGGIALVHTRHAEELHEDFYQARANNDALEQDPDNPPTLAAQDLVRGYRMDIWSDYEGIWRSLHRRHVTYTPDRAPEESLEADDEGSLQLSLTAEADRPSAPADPDRPLYTHEALATWDGWSLSLPRPGQAIPQEPAAPPAGAELGSMRLSIAADPLPGTLPRLRFQSRYRTRLRTVDLAGNSHSLPTADLSLQTLEGTGQPQYVSAAPADPLRYLRFEPVPPPELVPRLPFGPGENLERLVVRSAPDQSAADYADASQAAASPFLRFQPFCDRHIATAKASLQMVEAHGLLDEAIDAVRGMEPAAAAAAAQPFYELFSRECRSFRDAPGALFVPTGVHEGVPQGYVCLDADSVELPYLPDPLAAGTKARIALEPGRPEEVLEIPSDDGDGWHRPLPIRLRLEEGSFTAQYSEAERLLTIGLPAGRTARLRLSSLFLSNPEIFGILDWCQQEPAPANVEQVYDAIRSGTHWMTAPWRDLLLIHAVQRPLWEPTLELNLDETPGFAGMRTLARPRGATAAQLAGRLIFDAPSTAQLDLSASWDEVEDSPTQRYPSAEAMMRPVHREVFSLPVPEPLGTPWIPELTPFIEPVDEVTVGFSTRGWESQAPEQKRLALLAAAAAPGLNAPERRRLEAGAAQLEKLRAHEFGDTRYRQVTYQTTAATRFREYFDPAMSATDGTFVGQPLTVEVLSSAPPAKPVMQHVLPLMAYTQSRADGGDITSKREGRGLRVWLGNRWLSSGAGELLAVVCHDGGPLTPESELSREITVIALDPAHTSVMPQPLLASSFRNAALTRESVTLNGLGLRRDIAAFRPTWDADRQAWYCDVEFRTGAAYFPFVRLGLARYQPMSIPGCELSPIVPTAFVQTVPDRTLTCTVSPHGSATLALSGPAWSASVGEHGTVVDGSHLVSAVVEAQEPAVTDPLLGWAAAGPENKLASVVVTEDGTATWSGNLQLPETQGRRLRIAVREYEFHPADDRSAQPSPSLVATRRIVHADVIPL</sequence>
<dbReference type="RefSeq" id="WP_344505299.1">
    <property type="nucleotide sequence ID" value="NZ_BAAAQD010000012.1"/>
</dbReference>
<dbReference type="EMBL" id="BAAAQD010000012">
    <property type="protein sequence ID" value="GAA1531914.1"/>
    <property type="molecule type" value="Genomic_DNA"/>
</dbReference>
<reference evidence="3" key="1">
    <citation type="journal article" date="2019" name="Int. J. Syst. Evol. Microbiol.">
        <title>The Global Catalogue of Microorganisms (GCM) 10K type strain sequencing project: providing services to taxonomists for standard genome sequencing and annotation.</title>
        <authorList>
            <consortium name="The Broad Institute Genomics Platform"/>
            <consortium name="The Broad Institute Genome Sequencing Center for Infectious Disease"/>
            <person name="Wu L."/>
            <person name="Ma J."/>
        </authorList>
    </citation>
    <scope>NUCLEOTIDE SEQUENCE [LARGE SCALE GENOMIC DNA]</scope>
    <source>
        <strain evidence="3">JCM 15933</strain>
    </source>
</reference>
<evidence type="ECO:0000256" key="1">
    <source>
        <dbReference type="SAM" id="MobiDB-lite"/>
    </source>
</evidence>
<proteinExistence type="predicted"/>
<dbReference type="Proteomes" id="UP001501470">
    <property type="component" value="Unassembled WGS sequence"/>
</dbReference>